<proteinExistence type="predicted"/>
<organism evidence="1 2">
    <name type="scientific">Planktothrix paucivesiculata PCC 9631</name>
    <dbReference type="NCBI Taxonomy" id="671071"/>
    <lineage>
        <taxon>Bacteria</taxon>
        <taxon>Bacillati</taxon>
        <taxon>Cyanobacteriota</taxon>
        <taxon>Cyanophyceae</taxon>
        <taxon>Oscillatoriophycideae</taxon>
        <taxon>Oscillatoriales</taxon>
        <taxon>Microcoleaceae</taxon>
        <taxon>Planktothrix</taxon>
    </lineage>
</organism>
<dbReference type="RefSeq" id="WP_083620621.1">
    <property type="nucleotide sequence ID" value="NZ_LR735015.1"/>
</dbReference>
<dbReference type="InterPro" id="IPR015943">
    <property type="entry name" value="WD40/YVTN_repeat-like_dom_sf"/>
</dbReference>
<dbReference type="EMBL" id="CZCS02000208">
    <property type="protein sequence ID" value="VXD22470.1"/>
    <property type="molecule type" value="Genomic_DNA"/>
</dbReference>
<evidence type="ECO:0000313" key="1">
    <source>
        <dbReference type="EMBL" id="VXD22470.1"/>
    </source>
</evidence>
<accession>A0A7Z9BW33</accession>
<reference evidence="1" key="1">
    <citation type="submission" date="2019-10" db="EMBL/GenBank/DDBJ databases">
        <authorList>
            <consortium name="Genoscope - CEA"/>
            <person name="William W."/>
        </authorList>
    </citation>
    <scope>NUCLEOTIDE SEQUENCE [LARGE SCALE GENOMIC DNA]</scope>
    <source>
        <strain evidence="1">BBR_PRJEB10994</strain>
    </source>
</reference>
<keyword evidence="2" id="KW-1185">Reference proteome</keyword>
<dbReference type="AlphaFoldDB" id="A0A7Z9BW33"/>
<evidence type="ECO:0000313" key="2">
    <source>
        <dbReference type="Proteomes" id="UP000182190"/>
    </source>
</evidence>
<dbReference type="Gene3D" id="2.130.10.10">
    <property type="entry name" value="YVTN repeat-like/Quinoprotein amine dehydrogenase"/>
    <property type="match status" value="1"/>
</dbReference>
<comment type="caution">
    <text evidence="1">The sequence shown here is derived from an EMBL/GenBank/DDBJ whole genome shotgun (WGS) entry which is preliminary data.</text>
</comment>
<gene>
    <name evidence="1" type="ORF">PL9631_660064</name>
</gene>
<dbReference type="SUPFAM" id="SSF50969">
    <property type="entry name" value="YVTN repeat-like/Quinoprotein amine dehydrogenase"/>
    <property type="match status" value="1"/>
</dbReference>
<dbReference type="SUPFAM" id="SSF63829">
    <property type="entry name" value="Calcium-dependent phosphotriesterase"/>
    <property type="match status" value="1"/>
</dbReference>
<name>A0A7Z9BW33_9CYAN</name>
<protein>
    <submittedName>
        <fullName evidence="1">Uncharacterized protein</fullName>
    </submittedName>
</protein>
<sequence>MVETSPITNSLPVVEPNLIKSDFFLKDYLIDHQGLNRLNINVIYTDQSNNSPNLSPVLIQQIDQTLIQYPNESDSWRILNQNLTQQILKQNPNLSEITINLEVLPITNPGYSFISNITQSQPQFIPDIQSFLVTNSDGNNIVRYDGTTGNYLGELIAAGSGGLFKPDTAIIGPDGNGDFINDIYVTSGDKPASSSELGASAVFRYDGITGTFIDKFIGDNPNTTIDETAGLFRPYGAIFGPDGYFYVASFLTDQILRYDGQTGQFLDVFAFGNQQPGGLNGPNGLLFTPDGNLYVTTQGSVAVNGEPDFSQGLPSQILRYNPAGQGSVFATPEAASDGAGFVSLLGLALNPNNGSLAVSDFAGGIKNYDLLTGELLNSISTNYLGTSPSSNFLGGLTFGNDGNVYTVGFDTREGANNIGAILAYNPLTGVPLPNPNNPNSNIFVGPDSRLNQPIGITSYTPPLVGDTRFTETFSVISPNLAVV</sequence>
<dbReference type="Proteomes" id="UP000182190">
    <property type="component" value="Unassembled WGS sequence"/>
</dbReference>
<dbReference type="OrthoDB" id="476591at2"/>
<dbReference type="InterPro" id="IPR011044">
    <property type="entry name" value="Quino_amine_DH_bsu"/>
</dbReference>